<evidence type="ECO:0000256" key="5">
    <source>
        <dbReference type="ARBA" id="ARBA00023163"/>
    </source>
</evidence>
<dbReference type="SMART" id="SM00717">
    <property type="entry name" value="SANT"/>
    <property type="match status" value="2"/>
</dbReference>
<dbReference type="EMBL" id="JAMQYH010000001">
    <property type="protein sequence ID" value="KAJ1703924.1"/>
    <property type="molecule type" value="Genomic_DNA"/>
</dbReference>
<feature type="compositionally biased region" description="Gly residues" evidence="7">
    <location>
        <begin position="402"/>
        <end position="416"/>
    </location>
</feature>
<feature type="domain" description="Myb-like" evidence="8">
    <location>
        <begin position="41"/>
        <end position="93"/>
    </location>
</feature>
<dbReference type="CDD" id="cd00167">
    <property type="entry name" value="SANT"/>
    <property type="match status" value="2"/>
</dbReference>
<feature type="compositionally biased region" description="Polar residues" evidence="7">
    <location>
        <begin position="31"/>
        <end position="41"/>
    </location>
</feature>
<reference evidence="10" key="1">
    <citation type="journal article" date="2022" name="Cell">
        <title>Repeat-based holocentromeres influence genome architecture and karyotype evolution.</title>
        <authorList>
            <person name="Hofstatter P.G."/>
            <person name="Thangavel G."/>
            <person name="Lux T."/>
            <person name="Neumann P."/>
            <person name="Vondrak T."/>
            <person name="Novak P."/>
            <person name="Zhang M."/>
            <person name="Costa L."/>
            <person name="Castellani M."/>
            <person name="Scott A."/>
            <person name="Toegelov H."/>
            <person name="Fuchs J."/>
            <person name="Mata-Sucre Y."/>
            <person name="Dias Y."/>
            <person name="Vanzela A.L.L."/>
            <person name="Huettel B."/>
            <person name="Almeida C.C.S."/>
            <person name="Simkova H."/>
            <person name="Souza G."/>
            <person name="Pedrosa-Harand A."/>
            <person name="Macas J."/>
            <person name="Mayer K.F.X."/>
            <person name="Houben A."/>
            <person name="Marques A."/>
        </authorList>
    </citation>
    <scope>NUCLEOTIDE SEQUENCE</scope>
    <source>
        <strain evidence="10">RhyBre1mFocal</strain>
    </source>
</reference>
<keyword evidence="3" id="KW-0805">Transcription regulation</keyword>
<sequence length="444" mass="48009">MTKNSINSNSSSTTGVAGANEERQNGAMNGGQATNGANGVNSGLRKGPWTAAEDAILVEHVRRYGEGNWNAVQRSSGLARCGKSCRLRWANHLRPNLKKGPFSPEEELLILRLHARIGNKWARIATHLDGRTDNEIKNYWNTRLKRRQRAGLAPYPLEVERELGLTRKFNQNITAFSDNRNTNFNGGNAQFLLQPSPLNFSNSQTNSIGANSLLNQSFQSYPNFTNQIQTELPMLTFANSGQNTSTFRSQMNYGLTNFNSNSSSMMPPYQPIKSEMPSSQMYLDQTQVGAGQVPRVSSNGTGAPVFDGQSGLGLQNLQRIPSLPSLPQLIPADPTNWGNGNTANIGGNSGGMNRQGELGSKWGGQDCTNGLNNSMLKSELKDSVIQKTMEELSILLNPDNSGGSGGETSGGHGGGSVITNDEHALGIHQHFIPPLTPEGPTAWE</sequence>
<proteinExistence type="predicted"/>
<keyword evidence="6" id="KW-0539">Nucleus</keyword>
<keyword evidence="2" id="KW-0677">Repeat</keyword>
<evidence type="ECO:0000256" key="3">
    <source>
        <dbReference type="ARBA" id="ARBA00023015"/>
    </source>
</evidence>
<evidence type="ECO:0000256" key="7">
    <source>
        <dbReference type="SAM" id="MobiDB-lite"/>
    </source>
</evidence>
<feature type="region of interest" description="Disordered" evidence="7">
    <location>
        <begin position="395"/>
        <end position="419"/>
    </location>
</feature>
<dbReference type="GO" id="GO:0003677">
    <property type="term" value="F:DNA binding"/>
    <property type="evidence" value="ECO:0007669"/>
    <property type="project" value="UniProtKB-KW"/>
</dbReference>
<dbReference type="AlphaFoldDB" id="A0A9Q0D2H5"/>
<dbReference type="PANTHER" id="PTHR47995">
    <property type="entry name" value="TRANSCRIPTION FACTOR MYB33-RELATED"/>
    <property type="match status" value="1"/>
</dbReference>
<evidence type="ECO:0000313" key="10">
    <source>
        <dbReference type="EMBL" id="KAJ1703924.1"/>
    </source>
</evidence>
<organism evidence="10 11">
    <name type="scientific">Rhynchospora breviuscula</name>
    <dbReference type="NCBI Taxonomy" id="2022672"/>
    <lineage>
        <taxon>Eukaryota</taxon>
        <taxon>Viridiplantae</taxon>
        <taxon>Streptophyta</taxon>
        <taxon>Embryophyta</taxon>
        <taxon>Tracheophyta</taxon>
        <taxon>Spermatophyta</taxon>
        <taxon>Magnoliopsida</taxon>
        <taxon>Liliopsida</taxon>
        <taxon>Poales</taxon>
        <taxon>Cyperaceae</taxon>
        <taxon>Cyperoideae</taxon>
        <taxon>Rhynchosporeae</taxon>
        <taxon>Rhynchospora</taxon>
    </lineage>
</organism>
<name>A0A9Q0D2H5_9POAL</name>
<comment type="caution">
    <text evidence="10">The sequence shown here is derived from an EMBL/GenBank/DDBJ whole genome shotgun (WGS) entry which is preliminary data.</text>
</comment>
<dbReference type="SUPFAM" id="SSF46689">
    <property type="entry name" value="Homeodomain-like"/>
    <property type="match status" value="1"/>
</dbReference>
<dbReference type="OrthoDB" id="2143914at2759"/>
<feature type="region of interest" description="Disordered" evidence="7">
    <location>
        <begin position="22"/>
        <end position="45"/>
    </location>
</feature>
<dbReference type="Pfam" id="PF00249">
    <property type="entry name" value="Myb_DNA-binding"/>
    <property type="match status" value="2"/>
</dbReference>
<keyword evidence="11" id="KW-1185">Reference proteome</keyword>
<evidence type="ECO:0000259" key="8">
    <source>
        <dbReference type="PROSITE" id="PS50090"/>
    </source>
</evidence>
<dbReference type="InterPro" id="IPR009057">
    <property type="entry name" value="Homeodomain-like_sf"/>
</dbReference>
<evidence type="ECO:0000313" key="11">
    <source>
        <dbReference type="Proteomes" id="UP001151287"/>
    </source>
</evidence>
<dbReference type="Gene3D" id="1.10.10.60">
    <property type="entry name" value="Homeodomain-like"/>
    <property type="match status" value="2"/>
</dbReference>
<evidence type="ECO:0000256" key="6">
    <source>
        <dbReference type="ARBA" id="ARBA00023242"/>
    </source>
</evidence>
<keyword evidence="5" id="KW-0804">Transcription</keyword>
<evidence type="ECO:0000256" key="4">
    <source>
        <dbReference type="ARBA" id="ARBA00023125"/>
    </source>
</evidence>
<feature type="domain" description="Myb-like" evidence="8">
    <location>
        <begin position="94"/>
        <end position="144"/>
    </location>
</feature>
<evidence type="ECO:0000259" key="9">
    <source>
        <dbReference type="PROSITE" id="PS51294"/>
    </source>
</evidence>
<feature type="domain" description="HTH myb-type" evidence="9">
    <location>
        <begin position="41"/>
        <end position="93"/>
    </location>
</feature>
<gene>
    <name evidence="10" type="ORF">LUZ63_003703</name>
</gene>
<keyword evidence="4" id="KW-0238">DNA-binding</keyword>
<comment type="subcellular location">
    <subcellularLocation>
        <location evidence="1">Nucleus</location>
    </subcellularLocation>
</comment>
<evidence type="ECO:0000256" key="2">
    <source>
        <dbReference type="ARBA" id="ARBA00022737"/>
    </source>
</evidence>
<accession>A0A9Q0D2H5</accession>
<feature type="domain" description="HTH myb-type" evidence="9">
    <location>
        <begin position="94"/>
        <end position="148"/>
    </location>
</feature>
<dbReference type="InterPro" id="IPR017930">
    <property type="entry name" value="Myb_dom"/>
</dbReference>
<dbReference type="InterPro" id="IPR001005">
    <property type="entry name" value="SANT/Myb"/>
</dbReference>
<dbReference type="GO" id="GO:0005634">
    <property type="term" value="C:nucleus"/>
    <property type="evidence" value="ECO:0007669"/>
    <property type="project" value="UniProtKB-SubCell"/>
</dbReference>
<dbReference type="Proteomes" id="UP001151287">
    <property type="component" value="Unassembled WGS sequence"/>
</dbReference>
<dbReference type="PANTHER" id="PTHR47995:SF18">
    <property type="entry name" value="TRANSCRIPTION FACTOR MYB65"/>
    <property type="match status" value="1"/>
</dbReference>
<dbReference type="PROSITE" id="PS50090">
    <property type="entry name" value="MYB_LIKE"/>
    <property type="match status" value="2"/>
</dbReference>
<protein>
    <submittedName>
        <fullName evidence="10">Uncharacterized protein</fullName>
    </submittedName>
</protein>
<dbReference type="FunFam" id="1.10.10.60:FF:000001">
    <property type="entry name" value="MYB-related transcription factor"/>
    <property type="match status" value="1"/>
</dbReference>
<evidence type="ECO:0000256" key="1">
    <source>
        <dbReference type="ARBA" id="ARBA00004123"/>
    </source>
</evidence>
<dbReference type="PROSITE" id="PS51294">
    <property type="entry name" value="HTH_MYB"/>
    <property type="match status" value="2"/>
</dbReference>